<organism evidence="2 3">
    <name type="scientific">Teichococcus globiformis</name>
    <dbReference type="NCBI Taxonomy" id="2307229"/>
    <lineage>
        <taxon>Bacteria</taxon>
        <taxon>Pseudomonadati</taxon>
        <taxon>Pseudomonadota</taxon>
        <taxon>Alphaproteobacteria</taxon>
        <taxon>Acetobacterales</taxon>
        <taxon>Roseomonadaceae</taxon>
        <taxon>Roseomonas</taxon>
    </lineage>
</organism>
<evidence type="ECO:0008006" key="4">
    <source>
        <dbReference type="Google" id="ProtNLM"/>
    </source>
</evidence>
<evidence type="ECO:0000313" key="2">
    <source>
        <dbReference type="EMBL" id="MFC3126747.1"/>
    </source>
</evidence>
<sequence>MMVTARRAPAFALLMGLFFWQGAASAQPISPVPPELRGAWFAGSCTAPDAMLHLTARSAARLPARGPSRLLRFNESREQDGWLIGTGRGAEAPRIMLRPGGTEGLVSAEPGPKLRDDRLPGDTPVQAWHRCPAPPLAMSALHGEGLAMLGALEQLEAACGTPAGQGSGCIATVIAIGDVSGDRLLSVAEIGRLIRGMTWVLAAADGASADALAFAGAGGALAGVAGARLVMESLDYDGDGRISAAELGQDRVALAPSAGDAAGQPLRLEGVQDGIALLRGLMEGLLPGR</sequence>
<keyword evidence="3" id="KW-1185">Reference proteome</keyword>
<feature type="signal peptide" evidence="1">
    <location>
        <begin position="1"/>
        <end position="26"/>
    </location>
</feature>
<gene>
    <name evidence="2" type="ORF">ACFOD4_16910</name>
</gene>
<dbReference type="PROSITE" id="PS00018">
    <property type="entry name" value="EF_HAND_1"/>
    <property type="match status" value="2"/>
</dbReference>
<proteinExistence type="predicted"/>
<dbReference type="EMBL" id="JBHRTN010000018">
    <property type="protein sequence ID" value="MFC3126747.1"/>
    <property type="molecule type" value="Genomic_DNA"/>
</dbReference>
<dbReference type="InterPro" id="IPR018247">
    <property type="entry name" value="EF_Hand_1_Ca_BS"/>
</dbReference>
<accession>A0ABV7G961</accession>
<dbReference type="Proteomes" id="UP001595593">
    <property type="component" value="Unassembled WGS sequence"/>
</dbReference>
<protein>
    <recommendedName>
        <fullName evidence="4">EF-hand domain-containing protein</fullName>
    </recommendedName>
</protein>
<reference evidence="3" key="1">
    <citation type="journal article" date="2019" name="Int. J. Syst. Evol. Microbiol.">
        <title>The Global Catalogue of Microorganisms (GCM) 10K type strain sequencing project: providing services to taxonomists for standard genome sequencing and annotation.</title>
        <authorList>
            <consortium name="The Broad Institute Genomics Platform"/>
            <consortium name="The Broad Institute Genome Sequencing Center for Infectious Disease"/>
            <person name="Wu L."/>
            <person name="Ma J."/>
        </authorList>
    </citation>
    <scope>NUCLEOTIDE SEQUENCE [LARGE SCALE GENOMIC DNA]</scope>
    <source>
        <strain evidence="3">KCTC 52094</strain>
    </source>
</reference>
<evidence type="ECO:0000313" key="3">
    <source>
        <dbReference type="Proteomes" id="UP001595593"/>
    </source>
</evidence>
<dbReference type="RefSeq" id="WP_379598296.1">
    <property type="nucleotide sequence ID" value="NZ_JBHRTN010000018.1"/>
</dbReference>
<name>A0ABV7G961_9PROT</name>
<evidence type="ECO:0000256" key="1">
    <source>
        <dbReference type="SAM" id="SignalP"/>
    </source>
</evidence>
<comment type="caution">
    <text evidence="2">The sequence shown here is derived from an EMBL/GenBank/DDBJ whole genome shotgun (WGS) entry which is preliminary data.</text>
</comment>
<feature type="chain" id="PRO_5047381049" description="EF-hand domain-containing protein" evidence="1">
    <location>
        <begin position="27"/>
        <end position="289"/>
    </location>
</feature>
<keyword evidence="1" id="KW-0732">Signal</keyword>